<dbReference type="Proteomes" id="UP001150942">
    <property type="component" value="Unassembled WGS sequence"/>
</dbReference>
<sequence>MILRSHHSPKPDAESLRSFTETIQDEYHEWVSESDRSSRTDQLLDNFPQPPRQEILDAIEEEEMEVYHTPKPSIKNLRRHATANDPPSFYNRLI</sequence>
<reference evidence="2" key="2">
    <citation type="journal article" date="2023" name="IMA Fungus">
        <title>Comparative genomic study of the Penicillium genus elucidates a diverse pangenome and 15 lateral gene transfer events.</title>
        <authorList>
            <person name="Petersen C."/>
            <person name="Sorensen T."/>
            <person name="Nielsen M.R."/>
            <person name="Sondergaard T.E."/>
            <person name="Sorensen J.L."/>
            <person name="Fitzpatrick D.A."/>
            <person name="Frisvad J.C."/>
            <person name="Nielsen K.L."/>
        </authorList>
    </citation>
    <scope>NUCLEOTIDE SEQUENCE</scope>
    <source>
        <strain evidence="2">IBT 20477</strain>
    </source>
</reference>
<feature type="compositionally biased region" description="Basic and acidic residues" evidence="1">
    <location>
        <begin position="30"/>
        <end position="39"/>
    </location>
</feature>
<reference evidence="2" key="1">
    <citation type="submission" date="2022-11" db="EMBL/GenBank/DDBJ databases">
        <authorList>
            <person name="Petersen C."/>
        </authorList>
    </citation>
    <scope>NUCLEOTIDE SEQUENCE</scope>
    <source>
        <strain evidence="2">IBT 20477</strain>
    </source>
</reference>
<protein>
    <submittedName>
        <fullName evidence="2">PAS-associated C-terminal</fullName>
    </submittedName>
</protein>
<dbReference type="AlphaFoldDB" id="A0A9W9J0T8"/>
<dbReference type="EMBL" id="JAPQKQ010000007">
    <property type="protein sequence ID" value="KAJ5187848.1"/>
    <property type="molecule type" value="Genomic_DNA"/>
</dbReference>
<evidence type="ECO:0000313" key="2">
    <source>
        <dbReference type="EMBL" id="KAJ5187848.1"/>
    </source>
</evidence>
<comment type="caution">
    <text evidence="2">The sequence shown here is derived from an EMBL/GenBank/DDBJ whole genome shotgun (WGS) entry which is preliminary data.</text>
</comment>
<evidence type="ECO:0000256" key="1">
    <source>
        <dbReference type="SAM" id="MobiDB-lite"/>
    </source>
</evidence>
<accession>A0A9W9J0T8</accession>
<organism evidence="2 3">
    <name type="scientific">Penicillium cf. viridicatum</name>
    <dbReference type="NCBI Taxonomy" id="2972119"/>
    <lineage>
        <taxon>Eukaryota</taxon>
        <taxon>Fungi</taxon>
        <taxon>Dikarya</taxon>
        <taxon>Ascomycota</taxon>
        <taxon>Pezizomycotina</taxon>
        <taxon>Eurotiomycetes</taxon>
        <taxon>Eurotiomycetidae</taxon>
        <taxon>Eurotiales</taxon>
        <taxon>Aspergillaceae</taxon>
        <taxon>Penicillium</taxon>
    </lineage>
</organism>
<name>A0A9W9J0T8_9EURO</name>
<keyword evidence="3" id="KW-1185">Reference proteome</keyword>
<feature type="region of interest" description="Disordered" evidence="1">
    <location>
        <begin position="30"/>
        <end position="49"/>
    </location>
</feature>
<gene>
    <name evidence="2" type="ORF">N7449_010842</name>
</gene>
<evidence type="ECO:0000313" key="3">
    <source>
        <dbReference type="Proteomes" id="UP001150942"/>
    </source>
</evidence>
<proteinExistence type="predicted"/>